<dbReference type="AlphaFoldDB" id="A0A370BJN2"/>
<dbReference type="Proteomes" id="UP000253845">
    <property type="component" value="Unassembled WGS sequence"/>
</dbReference>
<accession>A0A370BJN2</accession>
<feature type="compositionally biased region" description="Polar residues" evidence="1">
    <location>
        <begin position="59"/>
        <end position="70"/>
    </location>
</feature>
<sequence length="134" mass="15386">MHISFDSISFYHPPPPKLQTTVSASRWKLYKAPPAPHSLSRPLPPKPPILIANIPISDKQPTAVQQSQNPTEDEASATPAFRNAFDVELGRVSREYLWRKTTQLRVRQIWKYTVVVGSQVKSHQMYPNVRYHIQ</sequence>
<evidence type="ECO:0000256" key="1">
    <source>
        <dbReference type="SAM" id="MobiDB-lite"/>
    </source>
</evidence>
<evidence type="ECO:0000313" key="2">
    <source>
        <dbReference type="EMBL" id="RDH14305.1"/>
    </source>
</evidence>
<evidence type="ECO:0000313" key="3">
    <source>
        <dbReference type="Proteomes" id="UP000253845"/>
    </source>
</evidence>
<proteinExistence type="predicted"/>
<gene>
    <name evidence="2" type="ORF">M747DRAFT_363513</name>
</gene>
<name>A0A370BJN2_ASPNG</name>
<protein>
    <submittedName>
        <fullName evidence="2">Uncharacterized protein</fullName>
    </submittedName>
</protein>
<dbReference type="VEuPathDB" id="FungiDB:M747DRAFT_363513"/>
<reference evidence="2 3" key="1">
    <citation type="submission" date="2018-07" db="EMBL/GenBank/DDBJ databases">
        <title>Section-level genome sequencing of Aspergillus section Nigri to investigate inter- and intra-species variation.</title>
        <authorList>
            <consortium name="DOE Joint Genome Institute"/>
            <person name="Vesth T.C."/>
            <person name="Nybo J.L."/>
            <person name="Theobald S."/>
            <person name="Frisvad J.C."/>
            <person name="Larsen T.O."/>
            <person name="Nielsen K.F."/>
            <person name="Hoof J.B."/>
            <person name="Brandl J."/>
            <person name="Salamov A."/>
            <person name="Riley R."/>
            <person name="Gladden J.M."/>
            <person name="Phatale P."/>
            <person name="Nielsen M.T."/>
            <person name="Lyhne E.K."/>
            <person name="Kogle M.E."/>
            <person name="Strasser K."/>
            <person name="McDonnell E."/>
            <person name="Barry K."/>
            <person name="Clum A."/>
            <person name="Chen C."/>
            <person name="Nolan M."/>
            <person name="Sandor L."/>
            <person name="Kuo A."/>
            <person name="Lipzen A."/>
            <person name="Hainaut M."/>
            <person name="Drula E."/>
            <person name="Tsang A."/>
            <person name="Magnuson J.K."/>
            <person name="Henrissat B."/>
            <person name="Wiebenga A."/>
            <person name="Simmons B.A."/>
            <person name="Makela M.R."/>
            <person name="De vries R.P."/>
            <person name="Grigoriev I.V."/>
            <person name="Mortensen U.H."/>
            <person name="Baker S.E."/>
            <person name="Andersen M.R."/>
        </authorList>
    </citation>
    <scope>NUCLEOTIDE SEQUENCE [LARGE SCALE GENOMIC DNA]</scope>
    <source>
        <strain evidence="2 3">ATCC 13496</strain>
    </source>
</reference>
<feature type="region of interest" description="Disordered" evidence="1">
    <location>
        <begin position="59"/>
        <end position="80"/>
    </location>
</feature>
<organism evidence="2 3">
    <name type="scientific">Aspergillus niger ATCC 13496</name>
    <dbReference type="NCBI Taxonomy" id="1353008"/>
    <lineage>
        <taxon>Eukaryota</taxon>
        <taxon>Fungi</taxon>
        <taxon>Dikarya</taxon>
        <taxon>Ascomycota</taxon>
        <taxon>Pezizomycotina</taxon>
        <taxon>Eurotiomycetes</taxon>
        <taxon>Eurotiomycetidae</taxon>
        <taxon>Eurotiales</taxon>
        <taxon>Aspergillaceae</taxon>
        <taxon>Aspergillus</taxon>
        <taxon>Aspergillus subgen. Circumdati</taxon>
    </lineage>
</organism>
<dbReference type="EMBL" id="KZ851970">
    <property type="protein sequence ID" value="RDH14305.1"/>
    <property type="molecule type" value="Genomic_DNA"/>
</dbReference>